<dbReference type="Proteomes" id="UP001324270">
    <property type="component" value="Unassembled WGS sequence"/>
</dbReference>
<feature type="repeat" description="ANK" evidence="3">
    <location>
        <begin position="72"/>
        <end position="104"/>
    </location>
</feature>
<dbReference type="PROSITE" id="PS50297">
    <property type="entry name" value="ANK_REP_REGION"/>
    <property type="match status" value="1"/>
</dbReference>
<proteinExistence type="predicted"/>
<keyword evidence="5" id="KW-1185">Reference proteome</keyword>
<name>A0ABU5Y9U0_9FLAO</name>
<dbReference type="PANTHER" id="PTHR24136">
    <property type="entry name" value="SOWAH (DROSOPHILA) HOMOLOG"/>
    <property type="match status" value="1"/>
</dbReference>
<keyword evidence="1" id="KW-0677">Repeat</keyword>
<dbReference type="SMART" id="SM00248">
    <property type="entry name" value="ANK"/>
    <property type="match status" value="2"/>
</dbReference>
<dbReference type="RefSeq" id="WP_323978944.1">
    <property type="nucleotide sequence ID" value="NZ_JAYKBV010000004.1"/>
</dbReference>
<evidence type="ECO:0000313" key="4">
    <source>
        <dbReference type="EMBL" id="MEB3039749.1"/>
    </source>
</evidence>
<dbReference type="InterPro" id="IPR036770">
    <property type="entry name" value="Ankyrin_rpt-contain_sf"/>
</dbReference>
<reference evidence="4 5" key="1">
    <citation type="submission" date="2023-12" db="EMBL/GenBank/DDBJ databases">
        <title>Genomic sequences of Capnocytophaga and Parvimonas strains.</title>
        <authorList>
            <person name="Watt R.M."/>
            <person name="Wang M."/>
            <person name="Yang T."/>
            <person name="Tong W.M."/>
        </authorList>
    </citation>
    <scope>NUCLEOTIDE SEQUENCE [LARGE SCALE GENOMIC DNA]</scope>
    <source>
        <strain evidence="4 5">CCUG 13156</strain>
    </source>
</reference>
<dbReference type="SUPFAM" id="SSF48403">
    <property type="entry name" value="Ankyrin repeat"/>
    <property type="match status" value="1"/>
</dbReference>
<dbReference type="PANTHER" id="PTHR24136:SF15">
    <property type="entry name" value="ANK_REP_REGION DOMAIN-CONTAINING PROTEIN"/>
    <property type="match status" value="1"/>
</dbReference>
<dbReference type="InterPro" id="IPR002110">
    <property type="entry name" value="Ankyrin_rpt"/>
</dbReference>
<evidence type="ECO:0000256" key="2">
    <source>
        <dbReference type="ARBA" id="ARBA00023043"/>
    </source>
</evidence>
<dbReference type="EMBL" id="JAYKBV010000004">
    <property type="protein sequence ID" value="MEB3039749.1"/>
    <property type="molecule type" value="Genomic_DNA"/>
</dbReference>
<dbReference type="Gene3D" id="1.25.40.20">
    <property type="entry name" value="Ankyrin repeat-containing domain"/>
    <property type="match status" value="1"/>
</dbReference>
<evidence type="ECO:0000256" key="1">
    <source>
        <dbReference type="ARBA" id="ARBA00022737"/>
    </source>
</evidence>
<keyword evidence="2 3" id="KW-0040">ANK repeat</keyword>
<dbReference type="PROSITE" id="PS50088">
    <property type="entry name" value="ANK_REPEAT"/>
    <property type="match status" value="1"/>
</dbReference>
<comment type="caution">
    <text evidence="4">The sequence shown here is derived from an EMBL/GenBank/DDBJ whole genome shotgun (WGS) entry which is preliminary data.</text>
</comment>
<dbReference type="Pfam" id="PF12796">
    <property type="entry name" value="Ank_2"/>
    <property type="match status" value="1"/>
</dbReference>
<gene>
    <name evidence="4" type="ORF">VJJ49_03455</name>
</gene>
<organism evidence="4 5">
    <name type="scientific">Capnocytophaga gingivalis</name>
    <dbReference type="NCBI Taxonomy" id="1017"/>
    <lineage>
        <taxon>Bacteria</taxon>
        <taxon>Pseudomonadati</taxon>
        <taxon>Bacteroidota</taxon>
        <taxon>Flavobacteriia</taxon>
        <taxon>Flavobacteriales</taxon>
        <taxon>Flavobacteriaceae</taxon>
        <taxon>Capnocytophaga</taxon>
    </lineage>
</organism>
<accession>A0ABU5Y9U0</accession>
<evidence type="ECO:0000313" key="5">
    <source>
        <dbReference type="Proteomes" id="UP001324270"/>
    </source>
</evidence>
<evidence type="ECO:0000256" key="3">
    <source>
        <dbReference type="PROSITE-ProRule" id="PRU00023"/>
    </source>
</evidence>
<protein>
    <submittedName>
        <fullName evidence="4">Ankyrin repeat domain-containing protein</fullName>
    </submittedName>
</protein>
<sequence>MAKKKKTLPANFYELIEAKDLDALKAVFNECELNAYDRRSFNKPALSFYDVPLELMDWLIAQGADINVKDEYDRTPLHYHAQVNDIERVTLLLEKGADIEAIAEYDETPLHAAGYYPEVTALLIAKGANVKAKDDMKHNPMEAMLYSVQSIDIPKAAKTAELYLKAGLKPTKFAKEQITRIGEDFEFHRNNFNPEYLEETDAGLQQLYKLFGVPPVPRRIQHDGKSPIVLTGNTWEARYEQAWTLLVPSNGSATTVQGEVVRIAGRVNDELLRNAMGNWDKEYRKMLTAISGYLQQGNPLSESELAEVADIQKHILEDDGTGTQRLCELATAWVVQNPQPIALGKVNYKY</sequence>
<dbReference type="InterPro" id="IPR051573">
    <property type="entry name" value="Ankyrin-SOCS_box_domain"/>
</dbReference>